<evidence type="ECO:0000256" key="1">
    <source>
        <dbReference type="ARBA" id="ARBA00004651"/>
    </source>
</evidence>
<dbReference type="Proteomes" id="UP000787635">
    <property type="component" value="Unassembled WGS sequence"/>
</dbReference>
<dbReference type="RefSeq" id="WP_168028874.1">
    <property type="nucleotide sequence ID" value="NZ_JAAVNE010000009.1"/>
</dbReference>
<feature type="transmembrane region" description="Helical" evidence="6">
    <location>
        <begin position="211"/>
        <end position="231"/>
    </location>
</feature>
<keyword evidence="2" id="KW-1003">Cell membrane</keyword>
<keyword evidence="3 6" id="KW-0812">Transmembrane</keyword>
<dbReference type="EMBL" id="JAAVNE010000009">
    <property type="protein sequence ID" value="NKC30711.1"/>
    <property type="molecule type" value="Genomic_DNA"/>
</dbReference>
<feature type="transmembrane region" description="Helical" evidence="6">
    <location>
        <begin position="243"/>
        <end position="263"/>
    </location>
</feature>
<gene>
    <name evidence="7" type="ORF">HEQ75_07540</name>
</gene>
<sequence length="533" mass="55304">MEVIGALLGGIGLFLLGIKGLSANLQALAGPRMRSVVARATRGKLASAATGLLLGGLTQSSNAVTFIVTAMVQARVLSLHRALPIVAFANPGTAGLVLLATVDIRLAVLWLVGLVGLTSALDLDRDGRLKPALGALLGLGLMFLGLDLMKTTALPLRDLAALGQLTGLAGLALPFLAAAGVTLLTQSSSTVAILALTLHGSGLMTLEQTALAVYGASLGSGGAVLMLSASLTGSARRLALFQALVKAAGVLLFLLLFVVEHLAGAGLVLSLTEMLAADAQHRIGLLFLLLQLATALPGLAPAAPLERLLAQLSPDSPAETAARPQYLYERALDHPPTALDLVALEQQRLAERLPALVDALRAEPELAGSRRKELLEAGAALEAAVQSFLAEVLARGGDRAQLDRAVALEAANGGLAALRETLGEFATSLEACIADAPALRAPLQALAEALHLLLGQLAELAAGGDAEDATMLRRLTDDRGEMMNRLRRRLAQQEPDLPMAARSLLFATTAQFERAVWLVRRQALLLRPEPAGG</sequence>
<dbReference type="PANTHER" id="PTHR10010">
    <property type="entry name" value="SOLUTE CARRIER FAMILY 34 SODIUM PHOSPHATE , MEMBER 2-RELATED"/>
    <property type="match status" value="1"/>
</dbReference>
<keyword evidence="5 6" id="KW-0472">Membrane</keyword>
<protein>
    <submittedName>
        <fullName evidence="7">Na/Pi symporter</fullName>
    </submittedName>
</protein>
<feature type="transmembrane region" description="Helical" evidence="6">
    <location>
        <begin position="161"/>
        <end position="184"/>
    </location>
</feature>
<name>A0ABX1E0Y2_9PROT</name>
<evidence type="ECO:0000256" key="2">
    <source>
        <dbReference type="ARBA" id="ARBA00022475"/>
    </source>
</evidence>
<evidence type="ECO:0000256" key="4">
    <source>
        <dbReference type="ARBA" id="ARBA00022989"/>
    </source>
</evidence>
<feature type="transmembrane region" description="Helical" evidence="6">
    <location>
        <begin position="283"/>
        <end position="303"/>
    </location>
</feature>
<feature type="transmembrane region" description="Helical" evidence="6">
    <location>
        <begin position="51"/>
        <end position="72"/>
    </location>
</feature>
<reference evidence="7 8" key="1">
    <citation type="submission" date="2020-03" db="EMBL/GenBank/DDBJ databases">
        <title>Roseomonas selenitidurans sp. nov. isolated from urban soil.</title>
        <authorList>
            <person name="Liu H."/>
        </authorList>
    </citation>
    <scope>NUCLEOTIDE SEQUENCE [LARGE SCALE GENOMIC DNA]</scope>
    <source>
        <strain evidence="7 8">BU-1</strain>
    </source>
</reference>
<organism evidence="7 8">
    <name type="scientific">Falsiroseomonas selenitidurans</name>
    <dbReference type="NCBI Taxonomy" id="2716335"/>
    <lineage>
        <taxon>Bacteria</taxon>
        <taxon>Pseudomonadati</taxon>
        <taxon>Pseudomonadota</taxon>
        <taxon>Alphaproteobacteria</taxon>
        <taxon>Acetobacterales</taxon>
        <taxon>Roseomonadaceae</taxon>
        <taxon>Falsiroseomonas</taxon>
    </lineage>
</organism>
<feature type="transmembrane region" description="Helical" evidence="6">
    <location>
        <begin position="93"/>
        <end position="112"/>
    </location>
</feature>
<comment type="subcellular location">
    <subcellularLocation>
        <location evidence="1">Cell membrane</location>
        <topology evidence="1">Multi-pass membrane protein</topology>
    </subcellularLocation>
</comment>
<proteinExistence type="predicted"/>
<evidence type="ECO:0000256" key="6">
    <source>
        <dbReference type="SAM" id="Phobius"/>
    </source>
</evidence>
<dbReference type="InterPro" id="IPR003841">
    <property type="entry name" value="Na/Pi_transpt"/>
</dbReference>
<keyword evidence="8" id="KW-1185">Reference proteome</keyword>
<dbReference type="PANTHER" id="PTHR10010:SF46">
    <property type="entry name" value="SODIUM-DEPENDENT PHOSPHATE TRANSPORT PROTEIN 2B"/>
    <property type="match status" value="1"/>
</dbReference>
<dbReference type="NCBIfam" id="NF037997">
    <property type="entry name" value="Na_Pi_symport"/>
    <property type="match status" value="1"/>
</dbReference>
<evidence type="ECO:0000256" key="5">
    <source>
        <dbReference type="ARBA" id="ARBA00023136"/>
    </source>
</evidence>
<feature type="transmembrane region" description="Helical" evidence="6">
    <location>
        <begin position="132"/>
        <end position="149"/>
    </location>
</feature>
<evidence type="ECO:0000313" key="7">
    <source>
        <dbReference type="EMBL" id="NKC30711.1"/>
    </source>
</evidence>
<comment type="caution">
    <text evidence="7">The sequence shown here is derived from an EMBL/GenBank/DDBJ whole genome shotgun (WGS) entry which is preliminary data.</text>
</comment>
<evidence type="ECO:0000313" key="8">
    <source>
        <dbReference type="Proteomes" id="UP000787635"/>
    </source>
</evidence>
<accession>A0ABX1E0Y2</accession>
<evidence type="ECO:0000256" key="3">
    <source>
        <dbReference type="ARBA" id="ARBA00022692"/>
    </source>
</evidence>
<dbReference type="Pfam" id="PF02690">
    <property type="entry name" value="Na_Pi_cotrans"/>
    <property type="match status" value="1"/>
</dbReference>
<keyword evidence="4 6" id="KW-1133">Transmembrane helix</keyword>